<dbReference type="AlphaFoldDB" id="A0A9E5MJZ4"/>
<dbReference type="EMBL" id="JAAONZ010000002">
    <property type="protein sequence ID" value="NHO64672.1"/>
    <property type="molecule type" value="Genomic_DNA"/>
</dbReference>
<dbReference type="RefSeq" id="WP_167181924.1">
    <property type="nucleotide sequence ID" value="NZ_JAAONZ010000002.1"/>
</dbReference>
<name>A0A9E5MJZ4_9GAMM</name>
<keyword evidence="2" id="KW-1185">Reference proteome</keyword>
<sequence length="365" mass="41716">MHSPLGLPLFLFARATLTLVMVGLFGVTAHVSAVEAAEDSPRSKLAELATAMEPGEWEELNAKRPYKLMRVFVGRRDSGKEIWHHIAGWTDDAKWDPKTRQWLYMGYRIQNKFIAYSEDSNQWQILPGPFGWQSPEPGQFKDTRKTQFGHVYGRNAFDIEHGIFYVSLSGYTYAYKLQDGTWSRTPGGSRMTIEYFPGLGLLSLATRPGRNKHEFPLTLLKHQSPLQPHINAWEPFATLPFSGHHAIVHYNPRLDEMLFIAGNNDRRVITLSRDGTLTRKSDLPFDMTVRHGQVVVDPDTGLYLIFNEGTLHEFDSQTNQYRAVSDFRPPWGKYEMPVPAAIPELGVILFVDDKTLLYKHRPVKN</sequence>
<dbReference type="SUPFAM" id="SSF50998">
    <property type="entry name" value="Quinoprotein alcohol dehydrogenase-like"/>
    <property type="match status" value="1"/>
</dbReference>
<accession>A0A9E5MJZ4</accession>
<organism evidence="1 2">
    <name type="scientific">Pseudomaricurvus hydrocarbonicus</name>
    <dbReference type="NCBI Taxonomy" id="1470433"/>
    <lineage>
        <taxon>Bacteria</taxon>
        <taxon>Pseudomonadati</taxon>
        <taxon>Pseudomonadota</taxon>
        <taxon>Gammaproteobacteria</taxon>
        <taxon>Cellvibrionales</taxon>
        <taxon>Cellvibrionaceae</taxon>
        <taxon>Pseudomaricurvus</taxon>
    </lineage>
</organism>
<proteinExistence type="predicted"/>
<dbReference type="InterPro" id="IPR011047">
    <property type="entry name" value="Quinoprotein_ADH-like_sf"/>
</dbReference>
<protein>
    <submittedName>
        <fullName evidence="1">Uncharacterized protein</fullName>
    </submittedName>
</protein>
<dbReference type="Proteomes" id="UP000787472">
    <property type="component" value="Unassembled WGS sequence"/>
</dbReference>
<gene>
    <name evidence="1" type="ORF">G8770_03825</name>
</gene>
<comment type="caution">
    <text evidence="1">The sequence shown here is derived from an EMBL/GenBank/DDBJ whole genome shotgun (WGS) entry which is preliminary data.</text>
</comment>
<evidence type="ECO:0000313" key="1">
    <source>
        <dbReference type="EMBL" id="NHO64672.1"/>
    </source>
</evidence>
<reference evidence="1" key="1">
    <citation type="submission" date="2020-03" db="EMBL/GenBank/DDBJ databases">
        <authorList>
            <person name="Guo F."/>
        </authorList>
    </citation>
    <scope>NUCLEOTIDE SEQUENCE</scope>
    <source>
        <strain evidence="1">JCM 30134</strain>
    </source>
</reference>
<evidence type="ECO:0000313" key="2">
    <source>
        <dbReference type="Proteomes" id="UP000787472"/>
    </source>
</evidence>